<keyword evidence="3" id="KW-1185">Reference proteome</keyword>
<organism evidence="2 3">
    <name type="scientific">Gongylonema pulchrum</name>
    <dbReference type="NCBI Taxonomy" id="637853"/>
    <lineage>
        <taxon>Eukaryota</taxon>
        <taxon>Metazoa</taxon>
        <taxon>Ecdysozoa</taxon>
        <taxon>Nematoda</taxon>
        <taxon>Chromadorea</taxon>
        <taxon>Rhabditida</taxon>
        <taxon>Spirurina</taxon>
        <taxon>Spiruromorpha</taxon>
        <taxon>Spiruroidea</taxon>
        <taxon>Gongylonematidae</taxon>
        <taxon>Gongylonema</taxon>
    </lineage>
</organism>
<evidence type="ECO:0000313" key="2">
    <source>
        <dbReference type="EMBL" id="VDN24749.1"/>
    </source>
</evidence>
<name>A0A3P7Q1C2_9BILA</name>
<keyword evidence="1" id="KW-0472">Membrane</keyword>
<dbReference type="Proteomes" id="UP000271098">
    <property type="component" value="Unassembled WGS sequence"/>
</dbReference>
<keyword evidence="1" id="KW-1133">Transmembrane helix</keyword>
<protein>
    <submittedName>
        <fullName evidence="2">Uncharacterized protein</fullName>
    </submittedName>
</protein>
<dbReference type="AlphaFoldDB" id="A0A3P7Q1C2"/>
<dbReference type="EMBL" id="UYRT01081636">
    <property type="protein sequence ID" value="VDN24749.1"/>
    <property type="molecule type" value="Genomic_DNA"/>
</dbReference>
<evidence type="ECO:0000256" key="1">
    <source>
        <dbReference type="SAM" id="Phobius"/>
    </source>
</evidence>
<accession>A0A3P7Q1C2</accession>
<evidence type="ECO:0000313" key="3">
    <source>
        <dbReference type="Proteomes" id="UP000271098"/>
    </source>
</evidence>
<proteinExistence type="predicted"/>
<keyword evidence="1" id="KW-0812">Transmembrane</keyword>
<reference evidence="2 3" key="1">
    <citation type="submission" date="2018-11" db="EMBL/GenBank/DDBJ databases">
        <authorList>
            <consortium name="Pathogen Informatics"/>
        </authorList>
    </citation>
    <scope>NUCLEOTIDE SEQUENCE [LARGE SCALE GENOMIC DNA]</scope>
</reference>
<sequence length="236" mass="26510">MSIRKAQVHIKARFTLANSHAIVPAKLWDSAREEQRGLLAIVILVSGVVGGLIVVITVVYIYRLCLKRRPPLSTTAKPERKRYQLQSQAVSQCRPLPLPSHIAEESSALASQPPYQGCTDSQIDVSETSLPLNKIVIEIDEANTPERRRSSVFHSPLISNYLSVDVPPQRARSAEMILLVPDDEDRRRASFELYKKTVQHRRLLPDIEQLKKFVNICFCACIRVQLGYSGGDVLTL</sequence>
<feature type="transmembrane region" description="Helical" evidence="1">
    <location>
        <begin position="38"/>
        <end position="62"/>
    </location>
</feature>
<dbReference type="OrthoDB" id="5876369at2759"/>
<gene>
    <name evidence="2" type="ORF">GPUH_LOCUS14774</name>
</gene>